<dbReference type="AlphaFoldDB" id="A0A643FBU2"/>
<dbReference type="InterPro" id="IPR025391">
    <property type="entry name" value="DUF4123"/>
</dbReference>
<name>A0A643FBU2_IDEDE</name>
<dbReference type="EMBL" id="VZPB01000029">
    <property type="protein sequence ID" value="KAB0580802.1"/>
    <property type="molecule type" value="Genomic_DNA"/>
</dbReference>
<sequence length="292" mass="32230">MTRLDPLASLTAHMQALVAACPQSFLYVLVDGAMLSPDDPDRHVLSERGLPLMPTQAQATPDQYWALPHLIPLTAREVGGEGLALRTSMRWASEADAASWLASSWDRSVLVAALRARLWVQIDERMGAVLRYSDARVLPVLARVLSLEQRTEFFAPLDAWWYMGRSGNIEKLDLAISSAPRPVFAEATLCLDETQQAALQEAAEPDAVAAILRQESPEFLQLQRADRHEFVCRSMAAAKQWKLQSTLALAQYSLMALELGEGFAQTPQWAPLMEDVRAGRLSLAQAAERGGH</sequence>
<comment type="caution">
    <text evidence="2">The sequence shown here is derived from an EMBL/GenBank/DDBJ whole genome shotgun (WGS) entry which is preliminary data.</text>
</comment>
<gene>
    <name evidence="2" type="ORF">F7Q92_12765</name>
</gene>
<reference evidence="2 3" key="1">
    <citation type="submission" date="2019-09" db="EMBL/GenBank/DDBJ databases">
        <title>Draft genome sequences of 48 bacterial type strains from the CCUG.</title>
        <authorList>
            <person name="Tunovic T."/>
            <person name="Pineiro-Iglesias B."/>
            <person name="Unosson C."/>
            <person name="Inganas E."/>
            <person name="Ohlen M."/>
            <person name="Cardew S."/>
            <person name="Jensie-Markopoulos S."/>
            <person name="Salva-Serra F."/>
            <person name="Jaen-Luchoro D."/>
            <person name="Karlsson R."/>
            <person name="Svensson-Stadler L."/>
            <person name="Chun J."/>
            <person name="Moore E."/>
        </authorList>
    </citation>
    <scope>NUCLEOTIDE SEQUENCE [LARGE SCALE GENOMIC DNA]</scope>
    <source>
        <strain evidence="2 3">CCUG 30977</strain>
    </source>
</reference>
<organism evidence="2 3">
    <name type="scientific">Ideonella dechloratans</name>
    <dbReference type="NCBI Taxonomy" id="36863"/>
    <lineage>
        <taxon>Bacteria</taxon>
        <taxon>Pseudomonadati</taxon>
        <taxon>Pseudomonadota</taxon>
        <taxon>Betaproteobacteria</taxon>
        <taxon>Burkholderiales</taxon>
        <taxon>Sphaerotilaceae</taxon>
        <taxon>Ideonella</taxon>
    </lineage>
</organism>
<evidence type="ECO:0000313" key="2">
    <source>
        <dbReference type="EMBL" id="KAB0580802.1"/>
    </source>
</evidence>
<proteinExistence type="predicted"/>
<accession>A0A643FBU2</accession>
<evidence type="ECO:0000313" key="3">
    <source>
        <dbReference type="Proteomes" id="UP000430120"/>
    </source>
</evidence>
<dbReference type="OrthoDB" id="8593711at2"/>
<evidence type="ECO:0000259" key="1">
    <source>
        <dbReference type="Pfam" id="PF13503"/>
    </source>
</evidence>
<dbReference type="RefSeq" id="WP_151124514.1">
    <property type="nucleotide sequence ID" value="NZ_VZPB01000029.1"/>
</dbReference>
<feature type="domain" description="DUF4123" evidence="1">
    <location>
        <begin position="26"/>
        <end position="151"/>
    </location>
</feature>
<protein>
    <submittedName>
        <fullName evidence="2">DUF4123 domain-containing protein</fullName>
    </submittedName>
</protein>
<dbReference type="Pfam" id="PF13503">
    <property type="entry name" value="DUF4123"/>
    <property type="match status" value="1"/>
</dbReference>
<dbReference type="Proteomes" id="UP000430120">
    <property type="component" value="Unassembled WGS sequence"/>
</dbReference>
<dbReference type="PROSITE" id="PS51257">
    <property type="entry name" value="PROKAR_LIPOPROTEIN"/>
    <property type="match status" value="1"/>
</dbReference>
<keyword evidence="3" id="KW-1185">Reference proteome</keyword>